<keyword evidence="2" id="KW-1185">Reference proteome</keyword>
<evidence type="ECO:0000313" key="1">
    <source>
        <dbReference type="EMBL" id="CAH8368572.1"/>
    </source>
</evidence>
<organism evidence="1 2">
    <name type="scientific">Eruca vesicaria subsp. sativa</name>
    <name type="common">Garden rocket</name>
    <name type="synonym">Eruca sativa</name>
    <dbReference type="NCBI Taxonomy" id="29727"/>
    <lineage>
        <taxon>Eukaryota</taxon>
        <taxon>Viridiplantae</taxon>
        <taxon>Streptophyta</taxon>
        <taxon>Embryophyta</taxon>
        <taxon>Tracheophyta</taxon>
        <taxon>Spermatophyta</taxon>
        <taxon>Magnoliopsida</taxon>
        <taxon>eudicotyledons</taxon>
        <taxon>Gunneridae</taxon>
        <taxon>Pentapetalae</taxon>
        <taxon>rosids</taxon>
        <taxon>malvids</taxon>
        <taxon>Brassicales</taxon>
        <taxon>Brassicaceae</taxon>
        <taxon>Brassiceae</taxon>
        <taxon>Eruca</taxon>
    </lineage>
</organism>
<accession>A0ABC8L6N0</accession>
<dbReference type="AlphaFoldDB" id="A0ABC8L6N0"/>
<comment type="caution">
    <text evidence="1">The sequence shown here is derived from an EMBL/GenBank/DDBJ whole genome shotgun (WGS) entry which is preliminary data.</text>
</comment>
<reference evidence="1 2" key="1">
    <citation type="submission" date="2022-03" db="EMBL/GenBank/DDBJ databases">
        <authorList>
            <person name="Macdonald S."/>
            <person name="Ahmed S."/>
            <person name="Newling K."/>
        </authorList>
    </citation>
    <scope>NUCLEOTIDE SEQUENCE [LARGE SCALE GENOMIC DNA]</scope>
</reference>
<sequence length="97" mass="11018">MIHKSQRLSKQPRACAGSPHLVEMKRTVVFMVMILTIGTLLVESEEINKNFQKCFKICFNICIVGPARYKFGCFAKCTKECGQQREIDCVNLRCVSA</sequence>
<name>A0ABC8L6N0_ERUVS</name>
<evidence type="ECO:0000313" key="2">
    <source>
        <dbReference type="Proteomes" id="UP001642260"/>
    </source>
</evidence>
<protein>
    <recommendedName>
        <fullName evidence="3">Thionin-like protein</fullName>
    </recommendedName>
</protein>
<dbReference type="EMBL" id="CAKOAT010412932">
    <property type="protein sequence ID" value="CAH8368572.1"/>
    <property type="molecule type" value="Genomic_DNA"/>
</dbReference>
<dbReference type="Proteomes" id="UP001642260">
    <property type="component" value="Unassembled WGS sequence"/>
</dbReference>
<proteinExistence type="predicted"/>
<gene>
    <name evidence="1" type="ORF">ERUC_LOCUS30999</name>
</gene>
<evidence type="ECO:0008006" key="3">
    <source>
        <dbReference type="Google" id="ProtNLM"/>
    </source>
</evidence>